<dbReference type="Proteomes" id="UP000784294">
    <property type="component" value="Unassembled WGS sequence"/>
</dbReference>
<feature type="compositionally biased region" description="Low complexity" evidence="1">
    <location>
        <begin position="199"/>
        <end position="212"/>
    </location>
</feature>
<dbReference type="AlphaFoldDB" id="A0A3S5CIV6"/>
<keyword evidence="3" id="KW-1185">Reference proteome</keyword>
<evidence type="ECO:0000256" key="1">
    <source>
        <dbReference type="SAM" id="MobiDB-lite"/>
    </source>
</evidence>
<feature type="region of interest" description="Disordered" evidence="1">
    <location>
        <begin position="227"/>
        <end position="250"/>
    </location>
</feature>
<feature type="compositionally biased region" description="Polar residues" evidence="1">
    <location>
        <begin position="188"/>
        <end position="198"/>
    </location>
</feature>
<reference evidence="2" key="1">
    <citation type="submission" date="2018-11" db="EMBL/GenBank/DDBJ databases">
        <authorList>
            <consortium name="Pathogen Informatics"/>
        </authorList>
    </citation>
    <scope>NUCLEOTIDE SEQUENCE</scope>
</reference>
<dbReference type="EMBL" id="CAAALY010071506">
    <property type="protein sequence ID" value="VEL25076.1"/>
    <property type="molecule type" value="Genomic_DNA"/>
</dbReference>
<organism evidence="2 3">
    <name type="scientific">Protopolystoma xenopodis</name>
    <dbReference type="NCBI Taxonomy" id="117903"/>
    <lineage>
        <taxon>Eukaryota</taxon>
        <taxon>Metazoa</taxon>
        <taxon>Spiralia</taxon>
        <taxon>Lophotrochozoa</taxon>
        <taxon>Platyhelminthes</taxon>
        <taxon>Monogenea</taxon>
        <taxon>Polyopisthocotylea</taxon>
        <taxon>Polystomatidea</taxon>
        <taxon>Polystomatidae</taxon>
        <taxon>Protopolystoma</taxon>
    </lineage>
</organism>
<feature type="compositionally biased region" description="Low complexity" evidence="1">
    <location>
        <begin position="227"/>
        <end position="236"/>
    </location>
</feature>
<evidence type="ECO:0000313" key="2">
    <source>
        <dbReference type="EMBL" id="VEL25076.1"/>
    </source>
</evidence>
<sequence length="275" mass="29494">MRTLGDYIAAKKSVYSPTFPPPVATTKPGLGIPLASADQLSAQTFMHHPFALPPNVYSATSPPNTFLHSSCMTPPSSAFVPDNKSLAITINSNQSEVISSTLGTSMIRNLGPQSTFSTGAFTGNSSHQTSLSVSATNGTTIHPVILPPITLASLGPPPLVSSGVYSGWPQPAFCPGADQKAFPAGLTESQNSMKQPKISQLQQPTQPLQLQPSQQISLPLPSLSQNTNQQVQLQHQFPKALPPAQPLQHHEQQLQLMQPPVYYHQSPQQPLLTWQ</sequence>
<evidence type="ECO:0000313" key="3">
    <source>
        <dbReference type="Proteomes" id="UP000784294"/>
    </source>
</evidence>
<feature type="region of interest" description="Disordered" evidence="1">
    <location>
        <begin position="188"/>
        <end position="212"/>
    </location>
</feature>
<accession>A0A3S5CIV6</accession>
<name>A0A3S5CIV6_9PLAT</name>
<comment type="caution">
    <text evidence="2">The sequence shown here is derived from an EMBL/GenBank/DDBJ whole genome shotgun (WGS) entry which is preliminary data.</text>
</comment>
<gene>
    <name evidence="2" type="ORF">PXEA_LOCUS18516</name>
</gene>
<proteinExistence type="predicted"/>
<protein>
    <submittedName>
        <fullName evidence="2">Uncharacterized protein</fullName>
    </submittedName>
</protein>
<feature type="non-terminal residue" evidence="2">
    <location>
        <position position="275"/>
    </location>
</feature>